<reference evidence="1 2" key="1">
    <citation type="submission" date="2011-06" db="EMBL/GenBank/DDBJ databases">
        <authorList>
            <person name="Muzny D."/>
            <person name="Qin X."/>
            <person name="Deng J."/>
            <person name="Jiang H."/>
            <person name="Liu Y."/>
            <person name="Qu J."/>
            <person name="Song X.-Z."/>
            <person name="Zhang L."/>
            <person name="Thornton R."/>
            <person name="Coyle M."/>
            <person name="Francisco L."/>
            <person name="Jackson L."/>
            <person name="Javaid M."/>
            <person name="Korchina V."/>
            <person name="Kovar C."/>
            <person name="Mata R."/>
            <person name="Mathew T."/>
            <person name="Ngo R."/>
            <person name="Nguyen L."/>
            <person name="Nguyen N."/>
            <person name="Okwuonu G."/>
            <person name="Ongeri F."/>
            <person name="Pham C."/>
            <person name="Simmons D."/>
            <person name="Wilczek-Boney K."/>
            <person name="Hale W."/>
            <person name="Jakkamsetti A."/>
            <person name="Pham P."/>
            <person name="Ruth R."/>
            <person name="San Lucas F."/>
            <person name="Warren J."/>
            <person name="Zhang J."/>
            <person name="Zhao Z."/>
            <person name="Zhou C."/>
            <person name="Zhu D."/>
            <person name="Lee S."/>
            <person name="Bess C."/>
            <person name="Blankenburg K."/>
            <person name="Forbes L."/>
            <person name="Fu Q."/>
            <person name="Gubbala S."/>
            <person name="Hirani K."/>
            <person name="Jayaseelan J.C."/>
            <person name="Lara F."/>
            <person name="Munidasa M."/>
            <person name="Palculict T."/>
            <person name="Patil S."/>
            <person name="Pu L.-L."/>
            <person name="Saada N."/>
            <person name="Tang L."/>
            <person name="Weissenberger G."/>
            <person name="Zhu Y."/>
            <person name="Hemphill L."/>
            <person name="Shang Y."/>
            <person name="Youmans B."/>
            <person name="Ayvaz T."/>
            <person name="Ross M."/>
            <person name="Santibanez J."/>
            <person name="Aqrawi P."/>
            <person name="Gross S."/>
            <person name="Joshi V."/>
            <person name="Fowler G."/>
            <person name="Nazareth L."/>
            <person name="Reid J."/>
            <person name="Worley K."/>
            <person name="Petrosino J."/>
            <person name="Highlander S."/>
            <person name="Gibbs R."/>
        </authorList>
    </citation>
    <scope>NUCLEOTIDE SEQUENCE [LARGE SCALE GENOMIC DNA]</scope>
    <source>
        <strain evidence="1 2">ATCC 25577</strain>
    </source>
</reference>
<evidence type="ECO:0000313" key="1">
    <source>
        <dbReference type="EMBL" id="EGY77696.1"/>
    </source>
</evidence>
<gene>
    <name evidence="1" type="ORF">HMPREF9153_1239</name>
</gene>
<evidence type="ECO:0000313" key="2">
    <source>
        <dbReference type="Proteomes" id="UP000005332"/>
    </source>
</evidence>
<dbReference type="AlphaFoldDB" id="G4CXI2"/>
<dbReference type="EMBL" id="AGBA01000013">
    <property type="protein sequence ID" value="EGY77696.1"/>
    <property type="molecule type" value="Genomic_DNA"/>
</dbReference>
<dbReference type="InterPro" id="IPR029044">
    <property type="entry name" value="Nucleotide-diphossugar_trans"/>
</dbReference>
<accession>G4CXI2</accession>
<dbReference type="PATRIC" id="fig|997355.3.peg.1220"/>
<dbReference type="RefSeq" id="WP_004810331.1">
    <property type="nucleotide sequence ID" value="NZ_JH165054.1"/>
</dbReference>
<proteinExistence type="predicted"/>
<dbReference type="Proteomes" id="UP000005332">
    <property type="component" value="Unassembled WGS sequence"/>
</dbReference>
<dbReference type="Gene3D" id="3.90.550.10">
    <property type="entry name" value="Spore Coat Polysaccharide Biosynthesis Protein SpsA, Chain A"/>
    <property type="match status" value="1"/>
</dbReference>
<organism evidence="1 2">
    <name type="scientific">Cutibacterium avidum ATCC 25577</name>
    <dbReference type="NCBI Taxonomy" id="997355"/>
    <lineage>
        <taxon>Bacteria</taxon>
        <taxon>Bacillati</taxon>
        <taxon>Actinomycetota</taxon>
        <taxon>Actinomycetes</taxon>
        <taxon>Propionibacteriales</taxon>
        <taxon>Propionibacteriaceae</taxon>
        <taxon>Cutibacterium</taxon>
    </lineage>
</organism>
<dbReference type="SUPFAM" id="SSF53448">
    <property type="entry name" value="Nucleotide-diphospho-sugar transferases"/>
    <property type="match status" value="1"/>
</dbReference>
<comment type="caution">
    <text evidence="1">The sequence shown here is derived from an EMBL/GenBank/DDBJ whole genome shotgun (WGS) entry which is preliminary data.</text>
</comment>
<name>G4CXI2_9ACTN</name>
<keyword evidence="2" id="KW-1185">Reference proteome</keyword>
<protein>
    <submittedName>
        <fullName evidence="1">Uncharacterized protein</fullName>
    </submittedName>
</protein>
<dbReference type="HOGENOM" id="CLU_1720724_0_0_11"/>
<sequence>MWNNLCPTGASANMAIDAGLFHFLDGFDTRLPIAEDIDLCVRAHLVGWDVAPTDCAIAYRSRKTYWQQVRQSIGWAGYDALLRAGYRDLIVASGGRGVRLSDLTSDLVKTVVNPKRWPTNVPDLKVWAQQVVIKAERIRVVLDYWARHGAQG</sequence>